<keyword evidence="5 7" id="KW-1133">Transmembrane helix</keyword>
<proteinExistence type="predicted"/>
<dbReference type="EMBL" id="JANF02000004">
    <property type="protein sequence ID" value="KER38117.1"/>
    <property type="molecule type" value="Genomic_DNA"/>
</dbReference>
<feature type="transmembrane region" description="Helical" evidence="7">
    <location>
        <begin position="153"/>
        <end position="171"/>
    </location>
</feature>
<feature type="transmembrane region" description="Helical" evidence="7">
    <location>
        <begin position="234"/>
        <end position="254"/>
    </location>
</feature>
<feature type="transmembrane region" description="Helical" evidence="7">
    <location>
        <begin position="80"/>
        <end position="98"/>
    </location>
</feature>
<dbReference type="PROSITE" id="PS50887">
    <property type="entry name" value="GGDEF"/>
    <property type="match status" value="1"/>
</dbReference>
<accession>A0A8E0WV96</accession>
<protein>
    <recommendedName>
        <fullName evidence="2">diguanylate cyclase</fullName>
        <ecNumber evidence="2">2.7.7.65</ecNumber>
    </recommendedName>
</protein>
<dbReference type="PANTHER" id="PTHR45138:SF24">
    <property type="entry name" value="DIGUANYLATE CYCLASE DGCC-RELATED"/>
    <property type="match status" value="1"/>
</dbReference>
<dbReference type="Gene3D" id="3.30.70.270">
    <property type="match status" value="1"/>
</dbReference>
<evidence type="ECO:0000256" key="2">
    <source>
        <dbReference type="ARBA" id="ARBA00012528"/>
    </source>
</evidence>
<dbReference type="GO" id="GO:0043709">
    <property type="term" value="P:cell adhesion involved in single-species biofilm formation"/>
    <property type="evidence" value="ECO:0007669"/>
    <property type="project" value="TreeGrafter"/>
</dbReference>
<dbReference type="SMART" id="SM00267">
    <property type="entry name" value="GGDEF"/>
    <property type="match status" value="1"/>
</dbReference>
<evidence type="ECO:0000313" key="9">
    <source>
        <dbReference type="EMBL" id="KER38117.1"/>
    </source>
</evidence>
<feature type="transmembrane region" description="Helical" evidence="7">
    <location>
        <begin position="118"/>
        <end position="141"/>
    </location>
</feature>
<feature type="transmembrane region" description="Helical" evidence="7">
    <location>
        <begin position="191"/>
        <end position="222"/>
    </location>
</feature>
<dbReference type="FunFam" id="3.30.70.270:FF:000001">
    <property type="entry name" value="Diguanylate cyclase domain protein"/>
    <property type="match status" value="1"/>
</dbReference>
<dbReference type="GO" id="GO:0005886">
    <property type="term" value="C:plasma membrane"/>
    <property type="evidence" value="ECO:0007669"/>
    <property type="project" value="UniProtKB-SubCell"/>
</dbReference>
<keyword evidence="3" id="KW-1003">Cell membrane</keyword>
<feature type="domain" description="GGDEF" evidence="8">
    <location>
        <begin position="342"/>
        <end position="473"/>
    </location>
</feature>
<dbReference type="CDD" id="cd01949">
    <property type="entry name" value="GGDEF"/>
    <property type="match status" value="1"/>
</dbReference>
<dbReference type="InterPro" id="IPR029787">
    <property type="entry name" value="Nucleotide_cyclase"/>
</dbReference>
<organism evidence="9 10">
    <name type="scientific">Sphingobium indicum F2</name>
    <dbReference type="NCBI Taxonomy" id="1450518"/>
    <lineage>
        <taxon>Bacteria</taxon>
        <taxon>Pseudomonadati</taxon>
        <taxon>Pseudomonadota</taxon>
        <taxon>Alphaproteobacteria</taxon>
        <taxon>Sphingomonadales</taxon>
        <taxon>Sphingomonadaceae</taxon>
        <taxon>Sphingobium</taxon>
    </lineage>
</organism>
<dbReference type="AlphaFoldDB" id="A0A8E0WV96"/>
<keyword evidence="6 7" id="KW-0472">Membrane</keyword>
<evidence type="ECO:0000256" key="1">
    <source>
        <dbReference type="ARBA" id="ARBA00004651"/>
    </source>
</evidence>
<keyword evidence="4 7" id="KW-0812">Transmembrane</keyword>
<dbReference type="Proteomes" id="UP000028135">
    <property type="component" value="Unassembled WGS sequence"/>
</dbReference>
<comment type="subcellular location">
    <subcellularLocation>
        <location evidence="1">Cell membrane</location>
        <topology evidence="1">Multi-pass membrane protein</topology>
    </subcellularLocation>
</comment>
<dbReference type="GO" id="GO:0052621">
    <property type="term" value="F:diguanylate cyclase activity"/>
    <property type="evidence" value="ECO:0007669"/>
    <property type="project" value="UniProtKB-EC"/>
</dbReference>
<reference evidence="9 10" key="1">
    <citation type="submission" date="2014-05" db="EMBL/GenBank/DDBJ databases">
        <title>Genome Announcement of Sphingobium lucknowense F2.</title>
        <authorList>
            <person name="Lal R."/>
            <person name="Negi V."/>
            <person name="Lata P."/>
            <person name="Sangwan N."/>
            <person name="Gupta S.K."/>
            <person name="Rao D.L.N."/>
            <person name="Das S."/>
        </authorList>
    </citation>
    <scope>NUCLEOTIDE SEQUENCE [LARGE SCALE GENOMIC DNA]</scope>
    <source>
        <strain evidence="9 10">F2</strain>
    </source>
</reference>
<evidence type="ECO:0000259" key="8">
    <source>
        <dbReference type="PROSITE" id="PS50887"/>
    </source>
</evidence>
<dbReference type="EC" id="2.7.7.65" evidence="2"/>
<dbReference type="Pfam" id="PF05231">
    <property type="entry name" value="MASE1"/>
    <property type="match status" value="1"/>
</dbReference>
<sequence length="473" mass="50233">MNDRCWNRALLAGALYFLLATATITLTANGTGLAVFWPANAALLALFLTDERPRWTPILMAGFIANLAANLMTRGVLLGGVLYGAMNLIEVAIGAAALRTRLGSASLIGELRALGTFMLWAGLIAPAASAAGGGLTAALVFNERFLDAALTWYLADALGLLIFTPAIVAILRGEPARCFAGTTTMRSLEFAGLQCLVALTAAAVFFASHKPFLFVLFPFVMLVSFRSGRLGTKLSVLLIALIGAAATLTGQGPIVTLASAQDQQVLYLQFFLAVLLFTCLPATAGLNARNSLANELFERQRALLERTHELAKKAATDPLTGVLNRAGFLKAAALAMNNPANRPLWLIAIDIDHFKQVNDSYGHQAGDEALIWVASILKSTLRHDDVLARIGGDEFLAMLPARSEAEVRSICNRLVTSISTSPRLVQGKLMPLSISCGGAPARPGMAIDSLMQAADRALYEAKALGRNRSLLAA</sequence>
<gene>
    <name evidence="9" type="ORF">AL00_01955</name>
</gene>
<evidence type="ECO:0000256" key="7">
    <source>
        <dbReference type="SAM" id="Phobius"/>
    </source>
</evidence>
<dbReference type="GO" id="GO:1902201">
    <property type="term" value="P:negative regulation of bacterial-type flagellum-dependent cell motility"/>
    <property type="evidence" value="ECO:0007669"/>
    <property type="project" value="TreeGrafter"/>
</dbReference>
<dbReference type="SUPFAM" id="SSF55073">
    <property type="entry name" value="Nucleotide cyclase"/>
    <property type="match status" value="1"/>
</dbReference>
<evidence type="ECO:0000256" key="5">
    <source>
        <dbReference type="ARBA" id="ARBA00022989"/>
    </source>
</evidence>
<dbReference type="Pfam" id="PF00990">
    <property type="entry name" value="GGDEF"/>
    <property type="match status" value="1"/>
</dbReference>
<evidence type="ECO:0000313" key="10">
    <source>
        <dbReference type="Proteomes" id="UP000028135"/>
    </source>
</evidence>
<feature type="transmembrane region" description="Helical" evidence="7">
    <location>
        <begin position="266"/>
        <end position="286"/>
    </location>
</feature>
<evidence type="ECO:0000256" key="3">
    <source>
        <dbReference type="ARBA" id="ARBA00022475"/>
    </source>
</evidence>
<dbReference type="PANTHER" id="PTHR45138">
    <property type="entry name" value="REGULATORY COMPONENTS OF SENSORY TRANSDUCTION SYSTEM"/>
    <property type="match status" value="1"/>
</dbReference>
<name>A0A8E0WV96_9SPHN</name>
<comment type="caution">
    <text evidence="9">The sequence shown here is derived from an EMBL/GenBank/DDBJ whole genome shotgun (WGS) entry which is preliminary data.</text>
</comment>
<dbReference type="NCBIfam" id="TIGR00254">
    <property type="entry name" value="GGDEF"/>
    <property type="match status" value="1"/>
</dbReference>
<dbReference type="InterPro" id="IPR007895">
    <property type="entry name" value="MASE1"/>
</dbReference>
<evidence type="ECO:0000256" key="4">
    <source>
        <dbReference type="ARBA" id="ARBA00022692"/>
    </source>
</evidence>
<dbReference type="InterPro" id="IPR050469">
    <property type="entry name" value="Diguanylate_Cyclase"/>
</dbReference>
<dbReference type="InterPro" id="IPR000160">
    <property type="entry name" value="GGDEF_dom"/>
</dbReference>
<dbReference type="InterPro" id="IPR043128">
    <property type="entry name" value="Rev_trsase/Diguanyl_cyclase"/>
</dbReference>
<evidence type="ECO:0000256" key="6">
    <source>
        <dbReference type="ARBA" id="ARBA00023136"/>
    </source>
</evidence>